<dbReference type="EMBL" id="JANHOG010002423">
    <property type="protein sequence ID" value="KAJ3523571.1"/>
    <property type="molecule type" value="Genomic_DNA"/>
</dbReference>
<keyword evidence="2" id="KW-1185">Reference proteome</keyword>
<comment type="caution">
    <text evidence="1">The sequence shown here is derived from an EMBL/GenBank/DDBJ whole genome shotgun (WGS) entry which is preliminary data.</text>
</comment>
<sequence length="391" mass="41710">MNGILSLLLISLGGVANALHLPVVARSPVPRQMMSMMTQNGNSPVLMQQFPFTQNVENARDVAYATNITLGGQEFPIQLDTGSSDLWVFPPFPLELTNTTDIPASLAFGIGNVNGTIAFANMSLGPYEVPSQAFLNATNATNFDAIFSSGIIGIMGLSFDLASTVFLETAATFGGNDTQGLTFLSNVFLQNLSAPNLFTVLLGRSYDDEAPQEGVFTISEYVDEFSCVADQTKLVRTPSQIANLTTEPRWSVQMDSMTVNGQQFQFNASSVSEAAPGKQVAVLDTGFTFSQLPPALSISSTAASRAPRSTRRPDSGSFPACAQQTCRSSLGQTIPVHPLDITTVSLDDNNNTICTNAYQPISLPPGTSAGFDFIMGDSFLRNAYVSYVGPN</sequence>
<dbReference type="Proteomes" id="UP001148662">
    <property type="component" value="Unassembled WGS sequence"/>
</dbReference>
<reference evidence="1" key="1">
    <citation type="submission" date="2022-07" db="EMBL/GenBank/DDBJ databases">
        <title>Genome Sequence of Phlebia brevispora.</title>
        <authorList>
            <person name="Buettner E."/>
        </authorList>
    </citation>
    <scope>NUCLEOTIDE SEQUENCE</scope>
    <source>
        <strain evidence="1">MPL23</strain>
    </source>
</reference>
<accession>A0ACC1RNR8</accession>
<evidence type="ECO:0000313" key="1">
    <source>
        <dbReference type="EMBL" id="KAJ3523571.1"/>
    </source>
</evidence>
<evidence type="ECO:0000313" key="2">
    <source>
        <dbReference type="Proteomes" id="UP001148662"/>
    </source>
</evidence>
<proteinExistence type="predicted"/>
<protein>
    <submittedName>
        <fullName evidence="1">Uncharacterized protein</fullName>
    </submittedName>
</protein>
<organism evidence="1 2">
    <name type="scientific">Phlebia brevispora</name>
    <dbReference type="NCBI Taxonomy" id="194682"/>
    <lineage>
        <taxon>Eukaryota</taxon>
        <taxon>Fungi</taxon>
        <taxon>Dikarya</taxon>
        <taxon>Basidiomycota</taxon>
        <taxon>Agaricomycotina</taxon>
        <taxon>Agaricomycetes</taxon>
        <taxon>Polyporales</taxon>
        <taxon>Meruliaceae</taxon>
        <taxon>Phlebia</taxon>
    </lineage>
</organism>
<gene>
    <name evidence="1" type="ORF">NM688_g8705</name>
</gene>
<name>A0ACC1RNR8_9APHY</name>